<keyword evidence="2" id="KW-0378">Hydrolase</keyword>
<accession>A0AAU7CK10</accession>
<dbReference type="InterPro" id="IPR000801">
    <property type="entry name" value="Esterase-like"/>
</dbReference>
<feature type="chain" id="PRO_5043828947" evidence="1">
    <location>
        <begin position="24"/>
        <end position="417"/>
    </location>
</feature>
<dbReference type="PANTHER" id="PTHR48098:SF3">
    <property type="entry name" value="IRON(III) ENTEROBACTIN ESTERASE"/>
    <property type="match status" value="1"/>
</dbReference>
<name>A0AAU7CK10_9BACT</name>
<dbReference type="AlphaFoldDB" id="A0AAU7CK10"/>
<evidence type="ECO:0000256" key="1">
    <source>
        <dbReference type="SAM" id="SignalP"/>
    </source>
</evidence>
<dbReference type="SUPFAM" id="SSF53474">
    <property type="entry name" value="alpha/beta-Hydrolases"/>
    <property type="match status" value="1"/>
</dbReference>
<dbReference type="RefSeq" id="WP_406698191.1">
    <property type="nucleotide sequence ID" value="NZ_CP155447.1"/>
</dbReference>
<sequence length="417" mass="46293">MRMRGRLRDVLFLILGLVGTASAAPKDAEKLTPKALSERLATQPKGEDAERLAQEIRGWFGKDNLLKGASPKVDGLEVAWAIEVPGEGVAPRVVSLDGSFTLPLVRIGTTNVYAATIPLPDGAALRWAYEVSGKQIERVLRPEQRNANQLEVYSTHPDSLAKSDVPRGKLTQQPAWKSKIFDGTSRDWWVYVPAQYKDDTPACVMIFQDGGGYREFVPTVFDNLIASGAMPVTVAILINPGSGPGEQGRGQRSVEYDTLSDRYSRFLLEEILPEVEKTVKLRHDPESRAISGASSGGICAWTVAWERPDEFRKVLSWVGSFTNIASGKSGREGGHNYEAMIRKTDKKPIRVLLQDGSNDLDNANGNWPLANQQMAKSLKFKDYDYEFVYGQGFHSNKHGRAILPDSLRWLWRGYKAK</sequence>
<dbReference type="EMBL" id="CP155447">
    <property type="protein sequence ID" value="XBH05375.1"/>
    <property type="molecule type" value="Genomic_DNA"/>
</dbReference>
<dbReference type="PANTHER" id="PTHR48098">
    <property type="entry name" value="ENTEROCHELIN ESTERASE-RELATED"/>
    <property type="match status" value="1"/>
</dbReference>
<organism evidence="2">
    <name type="scientific">Singulisphaera sp. Ch08</name>
    <dbReference type="NCBI Taxonomy" id="3120278"/>
    <lineage>
        <taxon>Bacteria</taxon>
        <taxon>Pseudomonadati</taxon>
        <taxon>Planctomycetota</taxon>
        <taxon>Planctomycetia</taxon>
        <taxon>Isosphaerales</taxon>
        <taxon>Isosphaeraceae</taxon>
        <taxon>Singulisphaera</taxon>
    </lineage>
</organism>
<feature type="signal peptide" evidence="1">
    <location>
        <begin position="1"/>
        <end position="23"/>
    </location>
</feature>
<evidence type="ECO:0000313" key="2">
    <source>
        <dbReference type="EMBL" id="XBH05375.1"/>
    </source>
</evidence>
<reference evidence="2" key="1">
    <citation type="submission" date="2024-05" db="EMBL/GenBank/DDBJ databases">
        <title>Planctomycetes of the genus Singulisphaera possess chitinolytic capabilities.</title>
        <authorList>
            <person name="Ivanova A."/>
        </authorList>
    </citation>
    <scope>NUCLEOTIDE SEQUENCE</scope>
    <source>
        <strain evidence="2">Ch08T</strain>
    </source>
</reference>
<dbReference type="Pfam" id="PF00756">
    <property type="entry name" value="Esterase"/>
    <property type="match status" value="1"/>
</dbReference>
<keyword evidence="1" id="KW-0732">Signal</keyword>
<gene>
    <name evidence="2" type="ORF">V5E97_04985</name>
</gene>
<dbReference type="GO" id="GO:0016787">
    <property type="term" value="F:hydrolase activity"/>
    <property type="evidence" value="ECO:0007669"/>
    <property type="project" value="UniProtKB-KW"/>
</dbReference>
<dbReference type="Gene3D" id="3.40.50.1820">
    <property type="entry name" value="alpha/beta hydrolase"/>
    <property type="match status" value="1"/>
</dbReference>
<proteinExistence type="predicted"/>
<dbReference type="InterPro" id="IPR029058">
    <property type="entry name" value="AB_hydrolase_fold"/>
</dbReference>
<dbReference type="InterPro" id="IPR050583">
    <property type="entry name" value="Mycobacterial_A85_antigen"/>
</dbReference>
<protein>
    <submittedName>
        <fullName evidence="2">Alpha/beta hydrolase-fold protein</fullName>
    </submittedName>
</protein>